<evidence type="ECO:0000259" key="2">
    <source>
        <dbReference type="PROSITE" id="PS50966"/>
    </source>
</evidence>
<dbReference type="Pfam" id="PF04434">
    <property type="entry name" value="SWIM"/>
    <property type="match status" value="1"/>
</dbReference>
<dbReference type="Proteomes" id="UP000824164">
    <property type="component" value="Unassembled WGS sequence"/>
</dbReference>
<dbReference type="EMBL" id="DVLT01000074">
    <property type="protein sequence ID" value="HIU03813.1"/>
    <property type="molecule type" value="Genomic_DNA"/>
</dbReference>
<protein>
    <submittedName>
        <fullName evidence="3">SWIM zinc finger family protein</fullName>
    </submittedName>
</protein>
<evidence type="ECO:0000313" key="4">
    <source>
        <dbReference type="Proteomes" id="UP000824164"/>
    </source>
</evidence>
<gene>
    <name evidence="3" type="ORF">IAB63_11240</name>
</gene>
<sequence length="562" mass="66955">MSGWKELFREHILARGEAYYYGGAVQELHKTEQGYHAVVEGTEDYEVDIGMNEGRVHEMYCSCPYAEDGNHCKHMAAVLFEIEEQNEEGLLTEETCPNDPEKEVEAIIESIPEKELRSFVKMIASQDSEICNKLMTRYSAKIDEKQMDRLKQGVDQLVGQYSDRSGYVDYRNALDFCWTLENYLEDKADILIERKNYRQAFELTNYVFKTIGKMEMDDSDGGTAQVANVCYDKWKEILENCSEDEKNEMFSWFKSHLSCGYVIDYMEDYMEDFLINEFRSREMSEEKLKYLDERIEKQTASTDCGSTWSAHYGYENNIVKRLELMELLDFSAETIREYRREHWRFSAVRELEIQENLDNGNLDEAIRILQESKILDKGYPGLVAWYSDQLISIYETRSDKEAYKKELLYYVFECPQNNLVHIYKLKAVCTDKEWDKYKEEILKSPGSYSIRYPFMEKEGMYERMLECLKKETFIYNLDKYEKVLKKKFPEQVRDMYISYLYYESERTSNRTRYRELMKYLKKIQRYPGGKEKASEIAKNWRAVYYRRKAMMDEMRKAGFDAV</sequence>
<dbReference type="GO" id="GO:0008270">
    <property type="term" value="F:zinc ion binding"/>
    <property type="evidence" value="ECO:0007669"/>
    <property type="project" value="UniProtKB-KW"/>
</dbReference>
<organism evidence="3 4">
    <name type="scientific">Candidatus Onthocola gallistercoris</name>
    <dbReference type="NCBI Taxonomy" id="2840876"/>
    <lineage>
        <taxon>Bacteria</taxon>
        <taxon>Bacillati</taxon>
        <taxon>Bacillota</taxon>
        <taxon>Bacilli</taxon>
        <taxon>Candidatus Onthocola</taxon>
    </lineage>
</organism>
<dbReference type="InterPro" id="IPR007527">
    <property type="entry name" value="Znf_SWIM"/>
</dbReference>
<dbReference type="AlphaFoldDB" id="A0A9D1KXT3"/>
<keyword evidence="1" id="KW-0863">Zinc-finger</keyword>
<proteinExistence type="predicted"/>
<name>A0A9D1KXT3_9FIRM</name>
<feature type="domain" description="SWIM-type" evidence="2">
    <location>
        <begin position="45"/>
        <end position="83"/>
    </location>
</feature>
<comment type="caution">
    <text evidence="3">The sequence shown here is derived from an EMBL/GenBank/DDBJ whole genome shotgun (WGS) entry which is preliminary data.</text>
</comment>
<reference evidence="3" key="1">
    <citation type="submission" date="2020-10" db="EMBL/GenBank/DDBJ databases">
        <authorList>
            <person name="Gilroy R."/>
        </authorList>
    </citation>
    <scope>NUCLEOTIDE SEQUENCE</scope>
    <source>
        <strain evidence="3">CHK187-14744</strain>
    </source>
</reference>
<keyword evidence="1" id="KW-0479">Metal-binding</keyword>
<evidence type="ECO:0000313" key="3">
    <source>
        <dbReference type="EMBL" id="HIU03813.1"/>
    </source>
</evidence>
<evidence type="ECO:0000256" key="1">
    <source>
        <dbReference type="PROSITE-ProRule" id="PRU00325"/>
    </source>
</evidence>
<keyword evidence="1" id="KW-0862">Zinc</keyword>
<reference evidence="3" key="2">
    <citation type="journal article" date="2021" name="PeerJ">
        <title>Extensive microbial diversity within the chicken gut microbiome revealed by metagenomics and culture.</title>
        <authorList>
            <person name="Gilroy R."/>
            <person name="Ravi A."/>
            <person name="Getino M."/>
            <person name="Pursley I."/>
            <person name="Horton D.L."/>
            <person name="Alikhan N.F."/>
            <person name="Baker D."/>
            <person name="Gharbi K."/>
            <person name="Hall N."/>
            <person name="Watson M."/>
            <person name="Adriaenssens E.M."/>
            <person name="Foster-Nyarko E."/>
            <person name="Jarju S."/>
            <person name="Secka A."/>
            <person name="Antonio M."/>
            <person name="Oren A."/>
            <person name="Chaudhuri R.R."/>
            <person name="La Ragione R."/>
            <person name="Hildebrand F."/>
            <person name="Pallen M.J."/>
        </authorList>
    </citation>
    <scope>NUCLEOTIDE SEQUENCE</scope>
    <source>
        <strain evidence="3">CHK187-14744</strain>
    </source>
</reference>
<dbReference type="PROSITE" id="PS50966">
    <property type="entry name" value="ZF_SWIM"/>
    <property type="match status" value="1"/>
</dbReference>
<accession>A0A9D1KXT3</accession>